<dbReference type="InterPro" id="IPR053198">
    <property type="entry name" value="Gynoecium_Dev_Regulator"/>
</dbReference>
<name>A0A1U8AEG5_NELNU</name>
<feature type="compositionally biased region" description="Low complexity" evidence="1">
    <location>
        <begin position="179"/>
        <end position="188"/>
    </location>
</feature>
<proteinExistence type="predicted"/>
<dbReference type="GeneID" id="104603124"/>
<dbReference type="CDD" id="cd06410">
    <property type="entry name" value="PB1_UP2"/>
    <property type="match status" value="1"/>
</dbReference>
<gene>
    <name evidence="3" type="primary">LOC104603124</name>
</gene>
<feature type="region of interest" description="Disordered" evidence="1">
    <location>
        <begin position="278"/>
        <end position="326"/>
    </location>
</feature>
<reference evidence="3" key="1">
    <citation type="submission" date="2025-08" db="UniProtKB">
        <authorList>
            <consortium name="RefSeq"/>
        </authorList>
    </citation>
    <scope>IDENTIFICATION</scope>
</reference>
<dbReference type="InterPro" id="IPR000270">
    <property type="entry name" value="PB1_dom"/>
</dbReference>
<dbReference type="Proteomes" id="UP000189703">
    <property type="component" value="Unplaced"/>
</dbReference>
<dbReference type="PANTHER" id="PTHR31066">
    <property type="entry name" value="OS05G0427100 PROTEIN-RELATED"/>
    <property type="match status" value="1"/>
</dbReference>
<dbReference type="OMA" id="NEGHEIM"/>
<dbReference type="PANTHER" id="PTHR31066:SF47">
    <property type="entry name" value="PB1 DOMAIN-CONTAINING PROTEIN"/>
    <property type="match status" value="1"/>
</dbReference>
<dbReference type="Pfam" id="PF00564">
    <property type="entry name" value="PB1"/>
    <property type="match status" value="1"/>
</dbReference>
<feature type="region of interest" description="Disordered" evidence="1">
    <location>
        <begin position="179"/>
        <end position="206"/>
    </location>
</feature>
<protein>
    <submittedName>
        <fullName evidence="3">Uncharacterized protein LOC104603124</fullName>
    </submittedName>
</protein>
<organism evidence="2 3">
    <name type="scientific">Nelumbo nucifera</name>
    <name type="common">Sacred lotus</name>
    <dbReference type="NCBI Taxonomy" id="4432"/>
    <lineage>
        <taxon>Eukaryota</taxon>
        <taxon>Viridiplantae</taxon>
        <taxon>Streptophyta</taxon>
        <taxon>Embryophyta</taxon>
        <taxon>Tracheophyta</taxon>
        <taxon>Spermatophyta</taxon>
        <taxon>Magnoliopsida</taxon>
        <taxon>Proteales</taxon>
        <taxon>Nelumbonaceae</taxon>
        <taxon>Nelumbo</taxon>
    </lineage>
</organism>
<dbReference type="SUPFAM" id="SSF54277">
    <property type="entry name" value="CAD &amp; PB1 domains"/>
    <property type="match status" value="1"/>
</dbReference>
<evidence type="ECO:0000313" key="2">
    <source>
        <dbReference type="Proteomes" id="UP000189703"/>
    </source>
</evidence>
<dbReference type="Gene3D" id="3.10.20.90">
    <property type="entry name" value="Phosphatidylinositol 3-kinase Catalytic Subunit, Chain A, domain 1"/>
    <property type="match status" value="1"/>
</dbReference>
<dbReference type="AlphaFoldDB" id="A0A1U8AEG5"/>
<dbReference type="FunCoup" id="A0A1U8AEG5">
    <property type="interactions" value="142"/>
</dbReference>
<dbReference type="SMART" id="SM00666">
    <property type="entry name" value="PB1"/>
    <property type="match status" value="1"/>
</dbReference>
<feature type="compositionally biased region" description="Polar residues" evidence="1">
    <location>
        <begin position="197"/>
        <end position="206"/>
    </location>
</feature>
<dbReference type="KEGG" id="nnu:104603124"/>
<dbReference type="OrthoDB" id="1882326at2759"/>
<sequence>MAVREDEEAILLSPGRRVKFLCSYGGKILPRPIDGQLKYVGGETRVIVVPRDITFSELMKKLTRLFEGDVILKYQLIPEDLDALVSVTCDEDVQHMLDEYDSYNVTTYNEGGTPRTPRLRAFLFPSNPVVIEDQVMTTATDTQALEQHYVDAINGVVRAPIKIKRSFSSICHQSFSFSSPRASSPKSSIPQFDPAAASNNGYSTTTTSRARQMLQRVQSSPDLFSQLGHHRLQPQLRTFCQQPSRLQGAYKGGGNRRLQPTLSFGRHELERRMLARSYSGCYSPTRQRRGNGGRGRMNSEHNNDGRGVNQNGELEMVDRFPQQTLE</sequence>
<accession>A0A1U8AEG5</accession>
<evidence type="ECO:0000313" key="3">
    <source>
        <dbReference type="RefSeq" id="XP_010265363.1"/>
    </source>
</evidence>
<keyword evidence="2" id="KW-1185">Reference proteome</keyword>
<evidence type="ECO:0000256" key="1">
    <source>
        <dbReference type="SAM" id="MobiDB-lite"/>
    </source>
</evidence>
<dbReference type="RefSeq" id="XP_010265363.1">
    <property type="nucleotide sequence ID" value="XM_010267061.1"/>
</dbReference>
<dbReference type="eggNOG" id="ENOG502QWRI">
    <property type="taxonomic scope" value="Eukaryota"/>
</dbReference>